<accession>A0ABU5MV26</accession>
<evidence type="ECO:0000256" key="4">
    <source>
        <dbReference type="ARBA" id="ARBA00022729"/>
    </source>
</evidence>
<dbReference type="Pfam" id="PF01120">
    <property type="entry name" value="Alpha_L_fucos"/>
    <property type="match status" value="1"/>
</dbReference>
<evidence type="ECO:0000313" key="10">
    <source>
        <dbReference type="Proteomes" id="UP001290861"/>
    </source>
</evidence>
<dbReference type="Gene3D" id="2.60.40.1180">
    <property type="entry name" value="Golgi alpha-mannosidase II"/>
    <property type="match status" value="1"/>
</dbReference>
<dbReference type="EC" id="3.2.1.51" evidence="3"/>
<protein>
    <recommendedName>
        <fullName evidence="3">alpha-L-fucosidase</fullName>
        <ecNumber evidence="3">3.2.1.51</ecNumber>
    </recommendedName>
</protein>
<feature type="domain" description="Alpha-L-fucosidase C-terminal" evidence="8">
    <location>
        <begin position="411"/>
        <end position="490"/>
    </location>
</feature>
<dbReference type="InterPro" id="IPR031919">
    <property type="entry name" value="Fucosidase_C"/>
</dbReference>
<dbReference type="InterPro" id="IPR000933">
    <property type="entry name" value="Glyco_hydro_29"/>
</dbReference>
<keyword evidence="4" id="KW-0732">Signal</keyword>
<evidence type="ECO:0000256" key="1">
    <source>
        <dbReference type="ARBA" id="ARBA00004071"/>
    </source>
</evidence>
<dbReference type="SMART" id="SM00812">
    <property type="entry name" value="Alpha_L_fucos"/>
    <property type="match status" value="1"/>
</dbReference>
<gene>
    <name evidence="9" type="ORF">P9H32_04840</name>
</gene>
<comment type="caution">
    <text evidence="9">The sequence shown here is derived from an EMBL/GenBank/DDBJ whole genome shotgun (WGS) entry which is preliminary data.</text>
</comment>
<dbReference type="InterPro" id="IPR057739">
    <property type="entry name" value="Glyco_hydro_29_N"/>
</dbReference>
<evidence type="ECO:0000256" key="6">
    <source>
        <dbReference type="ARBA" id="ARBA00023295"/>
    </source>
</evidence>
<organism evidence="9 10">
    <name type="scientific">Pontiella agarivorans</name>
    <dbReference type="NCBI Taxonomy" id="3038953"/>
    <lineage>
        <taxon>Bacteria</taxon>
        <taxon>Pseudomonadati</taxon>
        <taxon>Kiritimatiellota</taxon>
        <taxon>Kiritimatiellia</taxon>
        <taxon>Kiritimatiellales</taxon>
        <taxon>Pontiellaceae</taxon>
        <taxon>Pontiella</taxon>
    </lineage>
</organism>
<keyword evidence="6" id="KW-0326">Glycosidase</keyword>
<sequence>MRFLRCLVVAGLALGAAAEKFEPTWNSLRQYECPEWFQDAKFGIYAHWGVYSVPGAPGNSDWYGRNMYKAGHPNRRFHEENYGPLDEFGYKDFVPMFTGEKFNADEWAELMVDAGARFGGPAGEHADGFSMWASKVNPWNAADMGPKRDVVAELEKAVRKRGLKYVVSLHHSWLWGWFPTWQEGTDCADPANASLYGPKLPETAQRLKSSKGWSSGALPMPYPVWEQVWLEKVKEVVDGYSPDLLWFDNRIQILSETIRQNMLAFAYNKADARGQEFVLTFKRPDFPLGVGTVDLERSRMPEIYPEPWLTDTSISPGTWSWSRDIEYYSTDRLIHDLVDIVSKNGCLLLNMAPHPDGSIPAEQQRILREMGAWLKLNGEAIYESRPWIYYGEGPTETKVGHLADQNFSGFTAEDIRFTERDGQLYAIAFGWPESGTLSVERFGKALYNGEITGVELVGHRGALQWERQALSLDIRLPQRKPCAHAYVFRIMR</sequence>
<dbReference type="Proteomes" id="UP001290861">
    <property type="component" value="Unassembled WGS sequence"/>
</dbReference>
<dbReference type="InterPro" id="IPR013780">
    <property type="entry name" value="Glyco_hydro_b"/>
</dbReference>
<comment type="similarity">
    <text evidence="2">Belongs to the glycosyl hydrolase 29 family.</text>
</comment>
<dbReference type="SUPFAM" id="SSF51445">
    <property type="entry name" value="(Trans)glycosidases"/>
    <property type="match status" value="1"/>
</dbReference>
<proteinExistence type="inferred from homology"/>
<evidence type="ECO:0000259" key="8">
    <source>
        <dbReference type="Pfam" id="PF16757"/>
    </source>
</evidence>
<dbReference type="PIRSF" id="PIRSF001092">
    <property type="entry name" value="Alpha-L-fucosidase"/>
    <property type="match status" value="1"/>
</dbReference>
<dbReference type="Gene3D" id="3.20.20.80">
    <property type="entry name" value="Glycosidases"/>
    <property type="match status" value="1"/>
</dbReference>
<evidence type="ECO:0000256" key="2">
    <source>
        <dbReference type="ARBA" id="ARBA00007951"/>
    </source>
</evidence>
<dbReference type="Pfam" id="PF16757">
    <property type="entry name" value="Fucosidase_C"/>
    <property type="match status" value="1"/>
</dbReference>
<dbReference type="EMBL" id="JARVCO010000006">
    <property type="protein sequence ID" value="MDZ8117946.1"/>
    <property type="molecule type" value="Genomic_DNA"/>
</dbReference>
<evidence type="ECO:0000259" key="7">
    <source>
        <dbReference type="Pfam" id="PF01120"/>
    </source>
</evidence>
<keyword evidence="10" id="KW-1185">Reference proteome</keyword>
<dbReference type="PANTHER" id="PTHR10030:SF37">
    <property type="entry name" value="ALPHA-L-FUCOSIDASE-RELATED"/>
    <property type="match status" value="1"/>
</dbReference>
<evidence type="ECO:0000313" key="9">
    <source>
        <dbReference type="EMBL" id="MDZ8117946.1"/>
    </source>
</evidence>
<comment type="function">
    <text evidence="1">Alpha-L-fucosidase is responsible for hydrolyzing the alpha-1,6-linked fucose joined to the reducing-end N-acetylglucosamine of the carbohydrate moieties of glycoproteins.</text>
</comment>
<evidence type="ECO:0000256" key="5">
    <source>
        <dbReference type="ARBA" id="ARBA00022801"/>
    </source>
</evidence>
<dbReference type="PANTHER" id="PTHR10030">
    <property type="entry name" value="ALPHA-L-FUCOSIDASE"/>
    <property type="match status" value="1"/>
</dbReference>
<name>A0ABU5MV26_9BACT</name>
<evidence type="ECO:0000256" key="3">
    <source>
        <dbReference type="ARBA" id="ARBA00012662"/>
    </source>
</evidence>
<dbReference type="InterPro" id="IPR017853">
    <property type="entry name" value="GH"/>
</dbReference>
<dbReference type="InterPro" id="IPR016286">
    <property type="entry name" value="FUC_metazoa-typ"/>
</dbReference>
<keyword evidence="5" id="KW-0378">Hydrolase</keyword>
<reference evidence="9 10" key="1">
    <citation type="journal article" date="2024" name="Appl. Environ. Microbiol.">
        <title>Pontiella agarivorans sp. nov., a novel marine anaerobic bacterium capable of degrading macroalgal polysaccharides and fixing nitrogen.</title>
        <authorList>
            <person name="Liu N."/>
            <person name="Kivenson V."/>
            <person name="Peng X."/>
            <person name="Cui Z."/>
            <person name="Lankiewicz T.S."/>
            <person name="Gosselin K.M."/>
            <person name="English C.J."/>
            <person name="Blair E.M."/>
            <person name="O'Malley M.A."/>
            <person name="Valentine D.L."/>
        </authorList>
    </citation>
    <scope>NUCLEOTIDE SEQUENCE [LARGE SCALE GENOMIC DNA]</scope>
    <source>
        <strain evidence="9 10">NLcol2</strain>
    </source>
</reference>
<feature type="domain" description="Glycoside hydrolase family 29 N-terminal" evidence="7">
    <location>
        <begin position="16"/>
        <end position="379"/>
    </location>
</feature>